<evidence type="ECO:0000313" key="3">
    <source>
        <dbReference type="Proteomes" id="UP001107558"/>
    </source>
</evidence>
<evidence type="ECO:0000313" key="2">
    <source>
        <dbReference type="EMBL" id="KAG5682086.1"/>
    </source>
</evidence>
<sequence length="169" mass="17987">MLIIIPKDELIIAKEHFAEIGDDLDFTFVDLIDGIDPIWSYRRPKPPTPPPKEPSPPKIIEAAAIAVDNASAVEGAPVAISTEGGEAVEPAVPKEPSPFELKKHFPADAAEVPFVQSHESIANTPKPSVEPEAQSSVTEEEVPAVEETEPAAEETSAPVEAAEEPTPAE</sequence>
<proteinExistence type="predicted"/>
<comment type="caution">
    <text evidence="2">The sequence shown here is derived from an EMBL/GenBank/DDBJ whole genome shotgun (WGS) entry which is preliminary data.</text>
</comment>
<evidence type="ECO:0000256" key="1">
    <source>
        <dbReference type="SAM" id="MobiDB-lite"/>
    </source>
</evidence>
<protein>
    <submittedName>
        <fullName evidence="2">Uncharacterized protein</fullName>
    </submittedName>
</protein>
<dbReference type="OrthoDB" id="128924at2759"/>
<accession>A0A9J6CKH5</accession>
<keyword evidence="3" id="KW-1185">Reference proteome</keyword>
<dbReference type="AlphaFoldDB" id="A0A9J6CKH5"/>
<feature type="compositionally biased region" description="Low complexity" evidence="1">
    <location>
        <begin position="153"/>
        <end position="169"/>
    </location>
</feature>
<gene>
    <name evidence="2" type="ORF">PVAND_011467</name>
</gene>
<dbReference type="EMBL" id="JADBJN010000001">
    <property type="protein sequence ID" value="KAG5682086.1"/>
    <property type="molecule type" value="Genomic_DNA"/>
</dbReference>
<feature type="compositionally biased region" description="Acidic residues" evidence="1">
    <location>
        <begin position="138"/>
        <end position="152"/>
    </location>
</feature>
<name>A0A9J6CKH5_POLVA</name>
<feature type="compositionally biased region" description="Polar residues" evidence="1">
    <location>
        <begin position="117"/>
        <end position="126"/>
    </location>
</feature>
<dbReference type="Proteomes" id="UP001107558">
    <property type="component" value="Chromosome 1"/>
</dbReference>
<reference evidence="2" key="1">
    <citation type="submission" date="2021-03" db="EMBL/GenBank/DDBJ databases">
        <title>Chromosome level genome of the anhydrobiotic midge Polypedilum vanderplanki.</title>
        <authorList>
            <person name="Yoshida Y."/>
            <person name="Kikawada T."/>
            <person name="Gusev O."/>
        </authorList>
    </citation>
    <scope>NUCLEOTIDE SEQUENCE</scope>
    <source>
        <strain evidence="2">NIAS01</strain>
        <tissue evidence="2">Whole body or cell culture</tissue>
    </source>
</reference>
<feature type="region of interest" description="Disordered" evidence="1">
    <location>
        <begin position="84"/>
        <end position="169"/>
    </location>
</feature>
<organism evidence="2 3">
    <name type="scientific">Polypedilum vanderplanki</name>
    <name type="common">Sleeping chironomid midge</name>
    <dbReference type="NCBI Taxonomy" id="319348"/>
    <lineage>
        <taxon>Eukaryota</taxon>
        <taxon>Metazoa</taxon>
        <taxon>Ecdysozoa</taxon>
        <taxon>Arthropoda</taxon>
        <taxon>Hexapoda</taxon>
        <taxon>Insecta</taxon>
        <taxon>Pterygota</taxon>
        <taxon>Neoptera</taxon>
        <taxon>Endopterygota</taxon>
        <taxon>Diptera</taxon>
        <taxon>Nematocera</taxon>
        <taxon>Chironomoidea</taxon>
        <taxon>Chironomidae</taxon>
        <taxon>Chironominae</taxon>
        <taxon>Polypedilum</taxon>
        <taxon>Polypedilum</taxon>
    </lineage>
</organism>